<evidence type="ECO:0000256" key="10">
    <source>
        <dbReference type="HAMAP-Rule" id="MF_00185"/>
    </source>
</evidence>
<dbReference type="EC" id="2.5.1.75" evidence="10"/>
<evidence type="ECO:0000256" key="5">
    <source>
        <dbReference type="ARBA" id="ARBA00022694"/>
    </source>
</evidence>
<evidence type="ECO:0000256" key="2">
    <source>
        <dbReference type="ARBA" id="ARBA00003213"/>
    </source>
</evidence>
<comment type="cofactor">
    <cofactor evidence="1 10">
        <name>Mg(2+)</name>
        <dbReference type="ChEBI" id="CHEBI:18420"/>
    </cofactor>
</comment>
<evidence type="ECO:0000256" key="3">
    <source>
        <dbReference type="ARBA" id="ARBA00005842"/>
    </source>
</evidence>
<feature type="site" description="Interaction with substrate tRNA" evidence="10">
    <location>
        <position position="107"/>
    </location>
</feature>
<evidence type="ECO:0000256" key="6">
    <source>
        <dbReference type="ARBA" id="ARBA00022741"/>
    </source>
</evidence>
<dbReference type="SUPFAM" id="SSF52540">
    <property type="entry name" value="P-loop containing nucleoside triphosphate hydrolases"/>
    <property type="match status" value="2"/>
</dbReference>
<accession>A0A917K8S6</accession>
<evidence type="ECO:0000256" key="9">
    <source>
        <dbReference type="ARBA" id="ARBA00049563"/>
    </source>
</evidence>
<evidence type="ECO:0000313" key="14">
    <source>
        <dbReference type="EMBL" id="GGJ04300.1"/>
    </source>
</evidence>
<keyword evidence="6 10" id="KW-0547">Nucleotide-binding</keyword>
<comment type="catalytic activity">
    <reaction evidence="9 10 11">
        <text>adenosine(37) in tRNA + dimethylallyl diphosphate = N(6)-dimethylallyladenosine(37) in tRNA + diphosphate</text>
        <dbReference type="Rhea" id="RHEA:26482"/>
        <dbReference type="Rhea" id="RHEA-COMP:10162"/>
        <dbReference type="Rhea" id="RHEA-COMP:10375"/>
        <dbReference type="ChEBI" id="CHEBI:33019"/>
        <dbReference type="ChEBI" id="CHEBI:57623"/>
        <dbReference type="ChEBI" id="CHEBI:74411"/>
        <dbReference type="ChEBI" id="CHEBI:74415"/>
        <dbReference type="EC" id="2.5.1.75"/>
    </reaction>
</comment>
<dbReference type="NCBIfam" id="TIGR00174">
    <property type="entry name" value="miaA"/>
    <property type="match status" value="1"/>
</dbReference>
<comment type="caution">
    <text evidence="14">The sequence shown here is derived from an EMBL/GenBank/DDBJ whole genome shotgun (WGS) entry which is preliminary data.</text>
</comment>
<reference evidence="14" key="1">
    <citation type="journal article" date="2014" name="Int. J. Syst. Evol. Microbiol.">
        <title>Complete genome sequence of Corynebacterium casei LMG S-19264T (=DSM 44701T), isolated from a smear-ripened cheese.</title>
        <authorList>
            <consortium name="US DOE Joint Genome Institute (JGI-PGF)"/>
            <person name="Walter F."/>
            <person name="Albersmeier A."/>
            <person name="Kalinowski J."/>
            <person name="Ruckert C."/>
        </authorList>
    </citation>
    <scope>NUCLEOTIDE SEQUENCE</scope>
    <source>
        <strain evidence="14">JCM 18487</strain>
    </source>
</reference>
<dbReference type="Proteomes" id="UP000637695">
    <property type="component" value="Unassembled WGS sequence"/>
</dbReference>
<comment type="similarity">
    <text evidence="3 10 13">Belongs to the IPP transferase family.</text>
</comment>
<dbReference type="Gene3D" id="3.40.50.300">
    <property type="entry name" value="P-loop containing nucleotide triphosphate hydrolases"/>
    <property type="match status" value="1"/>
</dbReference>
<evidence type="ECO:0000256" key="11">
    <source>
        <dbReference type="RuleBase" id="RU003783"/>
    </source>
</evidence>
<feature type="site" description="Interaction with substrate tRNA" evidence="10">
    <location>
        <position position="130"/>
    </location>
</feature>
<dbReference type="PANTHER" id="PTHR11088:SF60">
    <property type="entry name" value="TRNA DIMETHYLALLYLTRANSFERASE"/>
    <property type="match status" value="1"/>
</dbReference>
<sequence>MTADGGTRGPVLCIVGPTATGKSDLGVRIAKAVGGEVVSADSMQVYKGMDIGTAKLTPEQMQGVPHHLIDIVEPSQRFTVAEWVTLADTVIARLHAEGKLPVVVGGTGLYIRAIVEDLDFAASPGSAAVREKWRRFAQQHGPYALHAALHRVDPDAAARLHPHDVRRVIRALEVAELRGQKWSAGYRWAIRGGRYDARQFGLMMPREALYARVEARVDQMMAQGLLEEVRRLLASGVPRDATAMQAIGYKELAAHLAGEMTLAEAVAEIKRATKRFVKRQVAWFRRDPRITWFEVDPVRGMAEEDVARILAEARQMTAGIQRIARE</sequence>
<evidence type="ECO:0000313" key="15">
    <source>
        <dbReference type="Proteomes" id="UP000637695"/>
    </source>
</evidence>
<gene>
    <name evidence="10 14" type="primary">miaA</name>
    <name evidence="14" type="ORF">GCM10010885_11960</name>
</gene>
<keyword evidence="5 10" id="KW-0819">tRNA processing</keyword>
<keyword evidence="15" id="KW-1185">Reference proteome</keyword>
<dbReference type="AlphaFoldDB" id="A0A917K8S6"/>
<organism evidence="14 15">
    <name type="scientific">Alicyclobacillus cellulosilyticus</name>
    <dbReference type="NCBI Taxonomy" id="1003997"/>
    <lineage>
        <taxon>Bacteria</taxon>
        <taxon>Bacillati</taxon>
        <taxon>Bacillota</taxon>
        <taxon>Bacilli</taxon>
        <taxon>Bacillales</taxon>
        <taxon>Alicyclobacillaceae</taxon>
        <taxon>Alicyclobacillus</taxon>
    </lineage>
</organism>
<feature type="region of interest" description="Interaction with substrate tRNA" evidence="10">
    <location>
        <begin position="41"/>
        <end position="44"/>
    </location>
</feature>
<protein>
    <recommendedName>
        <fullName evidence="10">tRNA dimethylallyltransferase</fullName>
        <ecNumber evidence="10">2.5.1.75</ecNumber>
    </recommendedName>
    <alternativeName>
        <fullName evidence="10">Dimethylallyl diphosphate:tRNA dimethylallyltransferase</fullName>
        <shortName evidence="10">DMAPP:tRNA dimethylallyltransferase</shortName>
        <shortName evidence="10">DMATase</shortName>
    </alternativeName>
    <alternativeName>
        <fullName evidence="10">Isopentenyl-diphosphate:tRNA isopentenyltransferase</fullName>
        <shortName evidence="10">IPP transferase</shortName>
        <shortName evidence="10">IPPT</shortName>
        <shortName evidence="10">IPTase</shortName>
    </alternativeName>
</protein>
<dbReference type="InterPro" id="IPR039657">
    <property type="entry name" value="Dimethylallyltransferase"/>
</dbReference>
<dbReference type="Gene3D" id="1.10.20.140">
    <property type="match status" value="1"/>
</dbReference>
<feature type="binding site" evidence="10">
    <location>
        <begin position="18"/>
        <end position="23"/>
    </location>
    <ligand>
        <name>substrate</name>
    </ligand>
</feature>
<keyword evidence="8 10" id="KW-0460">Magnesium</keyword>
<evidence type="ECO:0000256" key="8">
    <source>
        <dbReference type="ARBA" id="ARBA00022842"/>
    </source>
</evidence>
<evidence type="ECO:0000256" key="1">
    <source>
        <dbReference type="ARBA" id="ARBA00001946"/>
    </source>
</evidence>
<feature type="binding site" evidence="10">
    <location>
        <begin position="16"/>
        <end position="23"/>
    </location>
    <ligand>
        <name>ATP</name>
        <dbReference type="ChEBI" id="CHEBI:30616"/>
    </ligand>
</feature>
<comment type="function">
    <text evidence="2 10 12">Catalyzes the transfer of a dimethylallyl group onto the adenine at position 37 in tRNAs that read codons beginning with uridine, leading to the formation of N6-(dimethylallyl)adenosine (i(6)A).</text>
</comment>
<dbReference type="InterPro" id="IPR027417">
    <property type="entry name" value="P-loop_NTPase"/>
</dbReference>
<keyword evidence="7 10" id="KW-0067">ATP-binding</keyword>
<dbReference type="EMBL" id="BMOY01000015">
    <property type="protein sequence ID" value="GGJ04300.1"/>
    <property type="molecule type" value="Genomic_DNA"/>
</dbReference>
<dbReference type="GO" id="GO:0006400">
    <property type="term" value="P:tRNA modification"/>
    <property type="evidence" value="ECO:0007669"/>
    <property type="project" value="TreeGrafter"/>
</dbReference>
<evidence type="ECO:0000256" key="13">
    <source>
        <dbReference type="RuleBase" id="RU003785"/>
    </source>
</evidence>
<evidence type="ECO:0000256" key="4">
    <source>
        <dbReference type="ARBA" id="ARBA00022679"/>
    </source>
</evidence>
<evidence type="ECO:0000256" key="12">
    <source>
        <dbReference type="RuleBase" id="RU003784"/>
    </source>
</evidence>
<proteinExistence type="inferred from homology"/>
<dbReference type="InterPro" id="IPR018022">
    <property type="entry name" value="IPT"/>
</dbReference>
<dbReference type="RefSeq" id="WP_188881776.1">
    <property type="nucleotide sequence ID" value="NZ_BMOY01000015.1"/>
</dbReference>
<dbReference type="GO" id="GO:0052381">
    <property type="term" value="F:tRNA dimethylallyltransferase activity"/>
    <property type="evidence" value="ECO:0007669"/>
    <property type="project" value="UniProtKB-UniRule"/>
</dbReference>
<evidence type="ECO:0000256" key="7">
    <source>
        <dbReference type="ARBA" id="ARBA00022840"/>
    </source>
</evidence>
<dbReference type="PANTHER" id="PTHR11088">
    <property type="entry name" value="TRNA DIMETHYLALLYLTRANSFERASE"/>
    <property type="match status" value="1"/>
</dbReference>
<name>A0A917K8S6_9BACL</name>
<comment type="subunit">
    <text evidence="10">Monomer.</text>
</comment>
<reference evidence="14" key="2">
    <citation type="submission" date="2020-09" db="EMBL/GenBank/DDBJ databases">
        <authorList>
            <person name="Sun Q."/>
            <person name="Ohkuma M."/>
        </authorList>
    </citation>
    <scope>NUCLEOTIDE SEQUENCE</scope>
    <source>
        <strain evidence="14">JCM 18487</strain>
    </source>
</reference>
<comment type="caution">
    <text evidence="10">Lacks conserved residue(s) required for the propagation of feature annotation.</text>
</comment>
<dbReference type="Pfam" id="PF01715">
    <property type="entry name" value="IPPT"/>
    <property type="match status" value="1"/>
</dbReference>
<dbReference type="GO" id="GO:0005524">
    <property type="term" value="F:ATP binding"/>
    <property type="evidence" value="ECO:0007669"/>
    <property type="project" value="UniProtKB-UniRule"/>
</dbReference>
<keyword evidence="4 10" id="KW-0808">Transferase</keyword>
<dbReference type="HAMAP" id="MF_00185">
    <property type="entry name" value="IPP_trans"/>
    <property type="match status" value="1"/>
</dbReference>